<organism evidence="7 8">
    <name type="scientific">Variovorax beijingensis</name>
    <dbReference type="NCBI Taxonomy" id="2496117"/>
    <lineage>
        <taxon>Bacteria</taxon>
        <taxon>Pseudomonadati</taxon>
        <taxon>Pseudomonadota</taxon>
        <taxon>Betaproteobacteria</taxon>
        <taxon>Burkholderiales</taxon>
        <taxon>Comamonadaceae</taxon>
        <taxon>Variovorax</taxon>
    </lineage>
</organism>
<dbReference type="RefSeq" id="WP_124962100.1">
    <property type="nucleotide sequence ID" value="NZ_RQXU01000041.1"/>
</dbReference>
<evidence type="ECO:0000259" key="6">
    <source>
        <dbReference type="PROSITE" id="PS50893"/>
    </source>
</evidence>
<evidence type="ECO:0000313" key="7">
    <source>
        <dbReference type="EMBL" id="RRH80197.1"/>
    </source>
</evidence>
<keyword evidence="3" id="KW-0592">Phosphate transport</keyword>
<keyword evidence="5 7" id="KW-0067">ATP-binding</keyword>
<dbReference type="InterPro" id="IPR003593">
    <property type="entry name" value="AAA+_ATPase"/>
</dbReference>
<gene>
    <name evidence="7" type="ORF">EH244_30910</name>
</gene>
<accession>A0A3P3E101</accession>
<keyword evidence="1" id="KW-0813">Transport</keyword>
<dbReference type="InterPro" id="IPR005670">
    <property type="entry name" value="PstB-like"/>
</dbReference>
<proteinExistence type="predicted"/>
<dbReference type="GO" id="GO:0005524">
    <property type="term" value="F:ATP binding"/>
    <property type="evidence" value="ECO:0007669"/>
    <property type="project" value="UniProtKB-KW"/>
</dbReference>
<dbReference type="InterPro" id="IPR027417">
    <property type="entry name" value="P-loop_NTPase"/>
</dbReference>
<keyword evidence="2" id="KW-1003">Cell membrane</keyword>
<keyword evidence="4" id="KW-0547">Nucleotide-binding</keyword>
<name>A0A3P3E101_9BURK</name>
<dbReference type="SUPFAM" id="SSF52540">
    <property type="entry name" value="P-loop containing nucleoside triphosphate hydrolases"/>
    <property type="match status" value="1"/>
</dbReference>
<keyword evidence="2" id="KW-0472">Membrane</keyword>
<dbReference type="PROSITE" id="PS50893">
    <property type="entry name" value="ABC_TRANSPORTER_2"/>
    <property type="match status" value="1"/>
</dbReference>
<dbReference type="GO" id="GO:0005315">
    <property type="term" value="F:phosphate transmembrane transporter activity"/>
    <property type="evidence" value="ECO:0007669"/>
    <property type="project" value="InterPro"/>
</dbReference>
<dbReference type="PROSITE" id="PS00211">
    <property type="entry name" value="ABC_TRANSPORTER_1"/>
    <property type="match status" value="1"/>
</dbReference>
<evidence type="ECO:0000256" key="1">
    <source>
        <dbReference type="ARBA" id="ARBA00022448"/>
    </source>
</evidence>
<dbReference type="CDD" id="cd03260">
    <property type="entry name" value="ABC_PstB_phosphate_transporter"/>
    <property type="match status" value="1"/>
</dbReference>
<dbReference type="Gene3D" id="3.40.50.300">
    <property type="entry name" value="P-loop containing nucleotide triphosphate hydrolases"/>
    <property type="match status" value="1"/>
</dbReference>
<feature type="domain" description="ABC transporter" evidence="6">
    <location>
        <begin position="20"/>
        <end position="264"/>
    </location>
</feature>
<evidence type="ECO:0000313" key="8">
    <source>
        <dbReference type="Proteomes" id="UP000271590"/>
    </source>
</evidence>
<dbReference type="Proteomes" id="UP000271590">
    <property type="component" value="Unassembled WGS sequence"/>
</dbReference>
<dbReference type="PANTHER" id="PTHR43423">
    <property type="entry name" value="ABC TRANSPORTER I FAMILY MEMBER 17"/>
    <property type="match status" value="1"/>
</dbReference>
<dbReference type="GO" id="GO:0016020">
    <property type="term" value="C:membrane"/>
    <property type="evidence" value="ECO:0007669"/>
    <property type="project" value="InterPro"/>
</dbReference>
<reference evidence="7 8" key="1">
    <citation type="submission" date="2018-11" db="EMBL/GenBank/DDBJ databases">
        <title>The genome of Variovorax sp T529.</title>
        <authorList>
            <person name="Gao J."/>
        </authorList>
    </citation>
    <scope>NUCLEOTIDE SEQUENCE [LARGE SCALE GENOMIC DNA]</scope>
    <source>
        <strain evidence="7 8">T529</strain>
    </source>
</reference>
<dbReference type="Pfam" id="PF00005">
    <property type="entry name" value="ABC_tran"/>
    <property type="match status" value="1"/>
</dbReference>
<dbReference type="PANTHER" id="PTHR43423:SF1">
    <property type="entry name" value="ABC TRANSPORTER I FAMILY MEMBER 17"/>
    <property type="match status" value="1"/>
</dbReference>
<dbReference type="EMBL" id="RQXU01000041">
    <property type="protein sequence ID" value="RRH80197.1"/>
    <property type="molecule type" value="Genomic_DNA"/>
</dbReference>
<sequence length="267" mass="29449">MHKAGVSAAPVSPPASKWCFDITDLDIRYGDRKIIGGTTLQIAANAVTAIMGPSGCGKSTFLCSLNRLTDLELDCRVTGQVKFHRSDESHVSAPIVLGRQVGMLFQRPNPFPFSIRRNLEFPLRQHGLVDKKRTAEIIENSLIDVGLWDEVKDKLDMSAMALSGGQQQRLCLARALVLNPSVLLMDEPCSALDPISTQKIEALIKQLATKRTVVLVTHNIAQARRVADYIALFWHDGSSGTLAEHGPAGRIFEQPTTDFARFYFAYE</sequence>
<evidence type="ECO:0000256" key="3">
    <source>
        <dbReference type="ARBA" id="ARBA00022592"/>
    </source>
</evidence>
<dbReference type="InterPro" id="IPR017871">
    <property type="entry name" value="ABC_transporter-like_CS"/>
</dbReference>
<dbReference type="GO" id="GO:0016887">
    <property type="term" value="F:ATP hydrolysis activity"/>
    <property type="evidence" value="ECO:0007669"/>
    <property type="project" value="InterPro"/>
</dbReference>
<dbReference type="InterPro" id="IPR003439">
    <property type="entry name" value="ABC_transporter-like_ATP-bd"/>
</dbReference>
<protein>
    <submittedName>
        <fullName evidence="7">Phosphate ABC transporter ATP-binding protein</fullName>
    </submittedName>
</protein>
<evidence type="ECO:0000256" key="5">
    <source>
        <dbReference type="ARBA" id="ARBA00022840"/>
    </source>
</evidence>
<dbReference type="AlphaFoldDB" id="A0A3P3E101"/>
<dbReference type="GO" id="GO:0035435">
    <property type="term" value="P:phosphate ion transmembrane transport"/>
    <property type="evidence" value="ECO:0007669"/>
    <property type="project" value="InterPro"/>
</dbReference>
<comment type="caution">
    <text evidence="7">The sequence shown here is derived from an EMBL/GenBank/DDBJ whole genome shotgun (WGS) entry which is preliminary data.</text>
</comment>
<evidence type="ECO:0000256" key="4">
    <source>
        <dbReference type="ARBA" id="ARBA00022741"/>
    </source>
</evidence>
<dbReference type="SMART" id="SM00382">
    <property type="entry name" value="AAA"/>
    <property type="match status" value="1"/>
</dbReference>
<evidence type="ECO:0000256" key="2">
    <source>
        <dbReference type="ARBA" id="ARBA00022475"/>
    </source>
</evidence>